<feature type="region of interest" description="Disordered" evidence="2">
    <location>
        <begin position="143"/>
        <end position="167"/>
    </location>
</feature>
<feature type="compositionally biased region" description="Pro residues" evidence="2">
    <location>
        <begin position="29"/>
        <end position="46"/>
    </location>
</feature>
<protein>
    <submittedName>
        <fullName evidence="3">Uncharacterized protein</fullName>
    </submittedName>
</protein>
<evidence type="ECO:0000256" key="1">
    <source>
        <dbReference type="SAM" id="Coils"/>
    </source>
</evidence>
<dbReference type="Proteomes" id="UP000825890">
    <property type="component" value="Unassembled WGS sequence"/>
</dbReference>
<keyword evidence="1" id="KW-0175">Coiled coil</keyword>
<name>A0A9P3CMW3_9PEZI</name>
<organism evidence="3 4">
    <name type="scientific">Cercospora kikuchii</name>
    <dbReference type="NCBI Taxonomy" id="84275"/>
    <lineage>
        <taxon>Eukaryota</taxon>
        <taxon>Fungi</taxon>
        <taxon>Dikarya</taxon>
        <taxon>Ascomycota</taxon>
        <taxon>Pezizomycotina</taxon>
        <taxon>Dothideomycetes</taxon>
        <taxon>Dothideomycetidae</taxon>
        <taxon>Mycosphaerellales</taxon>
        <taxon>Mycosphaerellaceae</taxon>
        <taxon>Cercospora</taxon>
    </lineage>
</organism>
<dbReference type="AlphaFoldDB" id="A0A9P3CMW3"/>
<evidence type="ECO:0000313" key="4">
    <source>
        <dbReference type="Proteomes" id="UP000825890"/>
    </source>
</evidence>
<evidence type="ECO:0000256" key="2">
    <source>
        <dbReference type="SAM" id="MobiDB-lite"/>
    </source>
</evidence>
<feature type="region of interest" description="Disordered" evidence="2">
    <location>
        <begin position="91"/>
        <end position="112"/>
    </location>
</feature>
<accession>A0A9P3CMW3</accession>
<feature type="compositionally biased region" description="Basic and acidic residues" evidence="2">
    <location>
        <begin position="144"/>
        <end position="162"/>
    </location>
</feature>
<dbReference type="GeneID" id="68294301"/>
<comment type="caution">
    <text evidence="3">The sequence shown here is derived from an EMBL/GenBank/DDBJ whole genome shotgun (WGS) entry which is preliminary data.</text>
</comment>
<feature type="coiled-coil region" evidence="1">
    <location>
        <begin position="238"/>
        <end position="309"/>
    </location>
</feature>
<keyword evidence="4" id="KW-1185">Reference proteome</keyword>
<dbReference type="OrthoDB" id="3944932at2759"/>
<reference evidence="3 4" key="1">
    <citation type="submission" date="2021-01" db="EMBL/GenBank/DDBJ databases">
        <title>Cercospora kikuchii MAFF 305040 whole genome shotgun sequence.</title>
        <authorList>
            <person name="Kashiwa T."/>
            <person name="Suzuki T."/>
        </authorList>
    </citation>
    <scope>NUCLEOTIDE SEQUENCE [LARGE SCALE GENOMIC DNA]</scope>
    <source>
        <strain evidence="3 4">MAFF 305040</strain>
    </source>
</reference>
<sequence>MGVRKFLRSMNRHSSAQDESRSHFAPSPSLSPSPPSSPAPAPSPGPEPDRRIAAFIEALPPYENDREHKIEKAALAAFEYHIEDLRQKLRESDQEREELRKTHQDASNEQARKATIEAREAKAKYDQEYQELRTELQNQLFNSRRSEAEARTKHDQEKRDLVTDLNKQRLKSQRELDETKIKHGQECRRLRDRHDKTIQDHRREISDINKKHAQDMRNWQISFDDTQNANNRERAELQSKHGREIRELNRKHQQVTEEAAQNAADVEKRYRAEMRSVKQEHRLKTEEAKRNAIDAQNRLEAEIIGLRQKHSEETEMQKYKHSEEVLNLRQKHEQQEASLKAEHAAVKNHLQNQEKELNKALLSRDDDVYRAAMFSTSGLPRMTDAKLKERFLEIETLINEISGLSWKADQRLFPERSLERHSAKHSLRRLKKAILSDVIWCILNNHVLASPFRMFGEAGKEMERQWTVNSADDSTSPDTGRYRWPIASTVTERWRYMTLQECRDVLKQPVLSHFDPRAQLKKGFSDTVTSLAAELNGVIQSLATVDDEVIESINKISKRVPKLWLEFSMHRPRVVVEMWAEGSLVVSQRFAQVDRGEVVLTIVPMLGRYGNDEGADLESFARLKDGESLTLP</sequence>
<gene>
    <name evidence="3" type="ORF">CKM354_000872600</name>
</gene>
<evidence type="ECO:0000313" key="3">
    <source>
        <dbReference type="EMBL" id="GIZ45566.1"/>
    </source>
</evidence>
<dbReference type="RefSeq" id="XP_044660053.1">
    <property type="nucleotide sequence ID" value="XM_044804118.1"/>
</dbReference>
<dbReference type="EMBL" id="BOLY01000005">
    <property type="protein sequence ID" value="GIZ45566.1"/>
    <property type="molecule type" value="Genomic_DNA"/>
</dbReference>
<feature type="compositionally biased region" description="Basic residues" evidence="2">
    <location>
        <begin position="1"/>
        <end position="11"/>
    </location>
</feature>
<feature type="region of interest" description="Disordered" evidence="2">
    <location>
        <begin position="1"/>
        <end position="50"/>
    </location>
</feature>
<proteinExistence type="predicted"/>